<evidence type="ECO:0000313" key="8">
    <source>
        <dbReference type="Proteomes" id="UP000248795"/>
    </source>
</evidence>
<dbReference type="PANTHER" id="PTHR47151">
    <property type="entry name" value="LEU/ILE/VAL-BINDING ABC TRANSPORTER SUBUNIT"/>
    <property type="match status" value="1"/>
</dbReference>
<keyword evidence="2" id="KW-0813">Transport</keyword>
<gene>
    <name evidence="7" type="ORF">DK847_18250</name>
</gene>
<feature type="chain" id="PRO_5016065923" evidence="5">
    <location>
        <begin position="25"/>
        <end position="370"/>
    </location>
</feature>
<evidence type="ECO:0000256" key="4">
    <source>
        <dbReference type="ARBA" id="ARBA00022970"/>
    </source>
</evidence>
<keyword evidence="4" id="KW-0029">Amino-acid transport</keyword>
<dbReference type="PRINTS" id="PR00337">
    <property type="entry name" value="LEUILEVALBP"/>
</dbReference>
<accession>A0A2W2ASH4</accession>
<dbReference type="InterPro" id="IPR000709">
    <property type="entry name" value="Leu_Ile_Val-bd"/>
</dbReference>
<organism evidence="7 8">
    <name type="scientific">Aestuariivirga litoralis</name>
    <dbReference type="NCBI Taxonomy" id="2650924"/>
    <lineage>
        <taxon>Bacteria</taxon>
        <taxon>Pseudomonadati</taxon>
        <taxon>Pseudomonadota</taxon>
        <taxon>Alphaproteobacteria</taxon>
        <taxon>Hyphomicrobiales</taxon>
        <taxon>Aestuariivirgaceae</taxon>
        <taxon>Aestuariivirga</taxon>
    </lineage>
</organism>
<dbReference type="RefSeq" id="WP_111199980.1">
    <property type="nucleotide sequence ID" value="NZ_QKVK01000010.1"/>
</dbReference>
<evidence type="ECO:0000256" key="3">
    <source>
        <dbReference type="ARBA" id="ARBA00022729"/>
    </source>
</evidence>
<dbReference type="PANTHER" id="PTHR47151:SF2">
    <property type="entry name" value="AMINO ACID BINDING PROTEIN"/>
    <property type="match status" value="1"/>
</dbReference>
<comment type="similarity">
    <text evidence="1">Belongs to the leucine-binding protein family.</text>
</comment>
<comment type="caution">
    <text evidence="7">The sequence shown here is derived from an EMBL/GenBank/DDBJ whole genome shotgun (WGS) entry which is preliminary data.</text>
</comment>
<protein>
    <submittedName>
        <fullName evidence="7">Branched-chain amino acid ABC transporter substrate-binding protein</fullName>
    </submittedName>
</protein>
<dbReference type="GO" id="GO:0006865">
    <property type="term" value="P:amino acid transport"/>
    <property type="evidence" value="ECO:0007669"/>
    <property type="project" value="UniProtKB-KW"/>
</dbReference>
<dbReference type="Proteomes" id="UP000248795">
    <property type="component" value="Unassembled WGS sequence"/>
</dbReference>
<dbReference type="InterPro" id="IPR028081">
    <property type="entry name" value="Leu-bd"/>
</dbReference>
<name>A0A2W2ASH4_9HYPH</name>
<evidence type="ECO:0000256" key="1">
    <source>
        <dbReference type="ARBA" id="ARBA00010062"/>
    </source>
</evidence>
<dbReference type="SUPFAM" id="SSF53822">
    <property type="entry name" value="Periplasmic binding protein-like I"/>
    <property type="match status" value="1"/>
</dbReference>
<keyword evidence="3 5" id="KW-0732">Signal</keyword>
<proteinExistence type="inferred from homology"/>
<reference evidence="8" key="1">
    <citation type="submission" date="2018-06" db="EMBL/GenBank/DDBJ databases">
        <title>Aestuariibacter litoralis strain KCTC 52945T.</title>
        <authorList>
            <person name="Li X."/>
            <person name="Salam N."/>
            <person name="Li J.-L."/>
            <person name="Chen Y.-M."/>
            <person name="Yang Z.-W."/>
            <person name="Zhang L.-Y."/>
            <person name="Han M.-X."/>
            <person name="Xiao M."/>
            <person name="Li W.-J."/>
        </authorList>
    </citation>
    <scope>NUCLEOTIDE SEQUENCE [LARGE SCALE GENOMIC DNA]</scope>
    <source>
        <strain evidence="8">KCTC 52945</strain>
    </source>
</reference>
<dbReference type="AlphaFoldDB" id="A0A2W2ASH4"/>
<dbReference type="InterPro" id="IPR028082">
    <property type="entry name" value="Peripla_BP_I"/>
</dbReference>
<dbReference type="CDD" id="cd06342">
    <property type="entry name" value="PBP1_ABC_LIVBP-like"/>
    <property type="match status" value="1"/>
</dbReference>
<keyword evidence="8" id="KW-1185">Reference proteome</keyword>
<dbReference type="EMBL" id="QKVK01000010">
    <property type="protein sequence ID" value="PZF75460.1"/>
    <property type="molecule type" value="Genomic_DNA"/>
</dbReference>
<sequence>MKKYLLAGAAIGLAAALNAGTALADIAVAFVGPITGQVAALGEQGRQGAQRAVDDINAAGGINGEKLVLEIGDDACDPKQAVNVANQMASNDVKFVAGHLCSGASIPASKVYEDEGILMITPASTNPKLTDEGGWNVARVCGRDDAQGKVAGDYIAKAFAGKKVAIIDDKGAYGKGLADEARKAMNAAGLTEVLNESINAGEKDYSALVSKLKDAGVEALYFGGYHPEAGLILKQMSEQGLNAKMYSADGMNTAELWAIAGPAATNLFFTFAPDPRKNPAANQIVDAFKKAGYDPEGFTLYTYATFQLFKAAAEATKTTDGEKISEWLRAGNPVQTVIGEIKLDSKGDVVNPSYVWYTFKDGNYTEANIQ</sequence>
<evidence type="ECO:0000256" key="2">
    <source>
        <dbReference type="ARBA" id="ARBA00022448"/>
    </source>
</evidence>
<feature type="domain" description="Leucine-binding protein" evidence="6">
    <location>
        <begin position="26"/>
        <end position="355"/>
    </location>
</feature>
<dbReference type="Gene3D" id="3.40.50.2300">
    <property type="match status" value="2"/>
</dbReference>
<evidence type="ECO:0000256" key="5">
    <source>
        <dbReference type="SAM" id="SignalP"/>
    </source>
</evidence>
<evidence type="ECO:0000259" key="6">
    <source>
        <dbReference type="Pfam" id="PF13458"/>
    </source>
</evidence>
<evidence type="ECO:0000313" key="7">
    <source>
        <dbReference type="EMBL" id="PZF75460.1"/>
    </source>
</evidence>
<feature type="signal peptide" evidence="5">
    <location>
        <begin position="1"/>
        <end position="24"/>
    </location>
</feature>
<dbReference type="Pfam" id="PF13458">
    <property type="entry name" value="Peripla_BP_6"/>
    <property type="match status" value="1"/>
</dbReference>